<feature type="domain" description="C2H2-type" evidence="3">
    <location>
        <begin position="68"/>
        <end position="96"/>
    </location>
</feature>
<keyword evidence="1" id="KW-0862">Zinc</keyword>
<dbReference type="PROSITE" id="PS50157">
    <property type="entry name" value="ZINC_FINGER_C2H2_2"/>
    <property type="match status" value="1"/>
</dbReference>
<dbReference type="Gene3D" id="3.30.160.60">
    <property type="entry name" value="Classic Zinc Finger"/>
    <property type="match status" value="1"/>
</dbReference>
<evidence type="ECO:0000259" key="3">
    <source>
        <dbReference type="PROSITE" id="PS50157"/>
    </source>
</evidence>
<keyword evidence="1" id="KW-0863">Zinc-finger</keyword>
<keyword evidence="5" id="KW-1185">Reference proteome</keyword>
<dbReference type="AlphaFoldDB" id="A0ABD2W7M5"/>
<accession>A0ABD2W7M5</accession>
<keyword evidence="1" id="KW-0479">Metal-binding</keyword>
<sequence length="179" mass="20226">MASMLSSQLTAYSSPNSPIKAKKNRNISAGARPAKDRSRRSDAITLQLMKRPAGERRRRKIHEGRKDYACDKCEKKFGHKSDLLKHRKSVHEDSNNRSSSSRSVGAKSQNLVAFLINFFFRILAPKSNTADLNHPSSRQNDARVSDRAAAGSVLRIACPDLFILSFYYLTSSFENVFFW</sequence>
<comment type="caution">
    <text evidence="4">The sequence shown here is derived from an EMBL/GenBank/DDBJ whole genome shotgun (WGS) entry which is preliminary data.</text>
</comment>
<reference evidence="4 5" key="1">
    <citation type="journal article" date="2024" name="bioRxiv">
        <title>A reference genome for Trichogramma kaykai: A tiny desert-dwelling parasitoid wasp with competing sex-ratio distorters.</title>
        <authorList>
            <person name="Culotta J."/>
            <person name="Lindsey A.R."/>
        </authorList>
    </citation>
    <scope>NUCLEOTIDE SEQUENCE [LARGE SCALE GENOMIC DNA]</scope>
    <source>
        <strain evidence="4 5">KSX58</strain>
    </source>
</reference>
<dbReference type="SMART" id="SM00355">
    <property type="entry name" value="ZnF_C2H2"/>
    <property type="match status" value="1"/>
</dbReference>
<dbReference type="InterPro" id="IPR036236">
    <property type="entry name" value="Znf_C2H2_sf"/>
</dbReference>
<evidence type="ECO:0000313" key="4">
    <source>
        <dbReference type="EMBL" id="KAL3389050.1"/>
    </source>
</evidence>
<dbReference type="PROSITE" id="PS00028">
    <property type="entry name" value="ZINC_FINGER_C2H2_1"/>
    <property type="match status" value="1"/>
</dbReference>
<feature type="compositionally biased region" description="Polar residues" evidence="2">
    <location>
        <begin position="1"/>
        <end position="17"/>
    </location>
</feature>
<gene>
    <name evidence="4" type="ORF">TKK_015990</name>
</gene>
<protein>
    <recommendedName>
        <fullName evidence="3">C2H2-type domain-containing protein</fullName>
    </recommendedName>
</protein>
<dbReference type="InterPro" id="IPR013087">
    <property type="entry name" value="Znf_C2H2_type"/>
</dbReference>
<organism evidence="4 5">
    <name type="scientific">Trichogramma kaykai</name>
    <dbReference type="NCBI Taxonomy" id="54128"/>
    <lineage>
        <taxon>Eukaryota</taxon>
        <taxon>Metazoa</taxon>
        <taxon>Ecdysozoa</taxon>
        <taxon>Arthropoda</taxon>
        <taxon>Hexapoda</taxon>
        <taxon>Insecta</taxon>
        <taxon>Pterygota</taxon>
        <taxon>Neoptera</taxon>
        <taxon>Endopterygota</taxon>
        <taxon>Hymenoptera</taxon>
        <taxon>Apocrita</taxon>
        <taxon>Proctotrupomorpha</taxon>
        <taxon>Chalcidoidea</taxon>
        <taxon>Trichogrammatidae</taxon>
        <taxon>Trichogramma</taxon>
    </lineage>
</organism>
<proteinExistence type="predicted"/>
<dbReference type="Proteomes" id="UP001627154">
    <property type="component" value="Unassembled WGS sequence"/>
</dbReference>
<evidence type="ECO:0000313" key="5">
    <source>
        <dbReference type="Proteomes" id="UP001627154"/>
    </source>
</evidence>
<dbReference type="EMBL" id="JBJJXI010000124">
    <property type="protein sequence ID" value="KAL3389050.1"/>
    <property type="molecule type" value="Genomic_DNA"/>
</dbReference>
<evidence type="ECO:0000256" key="2">
    <source>
        <dbReference type="SAM" id="MobiDB-lite"/>
    </source>
</evidence>
<evidence type="ECO:0000256" key="1">
    <source>
        <dbReference type="PROSITE-ProRule" id="PRU00042"/>
    </source>
</evidence>
<name>A0ABD2W7M5_9HYME</name>
<dbReference type="GO" id="GO:0008270">
    <property type="term" value="F:zinc ion binding"/>
    <property type="evidence" value="ECO:0007669"/>
    <property type="project" value="UniProtKB-KW"/>
</dbReference>
<dbReference type="SUPFAM" id="SSF57667">
    <property type="entry name" value="beta-beta-alpha zinc fingers"/>
    <property type="match status" value="1"/>
</dbReference>
<feature type="region of interest" description="Disordered" evidence="2">
    <location>
        <begin position="1"/>
        <end position="41"/>
    </location>
</feature>